<dbReference type="PANTHER" id="PTHR42940:SF8">
    <property type="entry name" value="VACUOLAR PROTEIN SORTING-ASSOCIATED PROTEIN 11"/>
    <property type="match status" value="1"/>
</dbReference>
<evidence type="ECO:0000259" key="11">
    <source>
        <dbReference type="SMART" id="SM00829"/>
    </source>
</evidence>
<dbReference type="Proteomes" id="UP000013085">
    <property type="component" value="Unassembled WGS sequence"/>
</dbReference>
<dbReference type="SUPFAM" id="SSF51735">
    <property type="entry name" value="NAD(P)-binding Rossmann-fold domains"/>
    <property type="match status" value="1"/>
</dbReference>
<dbReference type="GO" id="GO:0008270">
    <property type="term" value="F:zinc ion binding"/>
    <property type="evidence" value="ECO:0007669"/>
    <property type="project" value="InterPro"/>
</dbReference>
<evidence type="ECO:0000313" key="13">
    <source>
        <dbReference type="Proteomes" id="UP000013085"/>
    </source>
</evidence>
<dbReference type="Pfam" id="PF00107">
    <property type="entry name" value="ADH_zinc_N"/>
    <property type="match status" value="1"/>
</dbReference>
<evidence type="ECO:0000256" key="5">
    <source>
        <dbReference type="ARBA" id="ARBA00022723"/>
    </source>
</evidence>
<accession>A0A0E2HGF1</accession>
<dbReference type="EC" id="1.1.1.1" evidence="3"/>
<dbReference type="PANTHER" id="PTHR42940">
    <property type="entry name" value="ALCOHOL DEHYDROGENASE 1-RELATED"/>
    <property type="match status" value="1"/>
</dbReference>
<evidence type="ECO:0000256" key="2">
    <source>
        <dbReference type="ARBA" id="ARBA00008072"/>
    </source>
</evidence>
<feature type="domain" description="Enoyl reductase (ER)" evidence="11">
    <location>
        <begin position="15"/>
        <end position="341"/>
    </location>
</feature>
<dbReference type="EMBL" id="AGYR01000067">
    <property type="protein sequence ID" value="ENZ07428.1"/>
    <property type="molecule type" value="Genomic_DNA"/>
</dbReference>
<comment type="caution">
    <text evidence="12">The sequence shown here is derived from an EMBL/GenBank/DDBJ whole genome shotgun (WGS) entry which is preliminary data.</text>
</comment>
<dbReference type="InterPro" id="IPR002328">
    <property type="entry name" value="ADH_Zn_CS"/>
</dbReference>
<evidence type="ECO:0000256" key="6">
    <source>
        <dbReference type="ARBA" id="ARBA00022833"/>
    </source>
</evidence>
<dbReference type="InterPro" id="IPR011032">
    <property type="entry name" value="GroES-like_sf"/>
</dbReference>
<dbReference type="GeneID" id="57962703"/>
<dbReference type="InterPro" id="IPR013154">
    <property type="entry name" value="ADH-like_N"/>
</dbReference>
<comment type="cofactor">
    <cofactor evidence="1 10">
        <name>Zn(2+)</name>
        <dbReference type="ChEBI" id="CHEBI:29105"/>
    </cofactor>
</comment>
<keyword evidence="5 10" id="KW-0479">Metal-binding</keyword>
<keyword evidence="7" id="KW-0560">Oxidoreductase</keyword>
<dbReference type="GO" id="GO:0005737">
    <property type="term" value="C:cytoplasm"/>
    <property type="evidence" value="ECO:0007669"/>
    <property type="project" value="TreeGrafter"/>
</dbReference>
<dbReference type="CDD" id="cd08254">
    <property type="entry name" value="hydroxyacyl_CoA_DH"/>
    <property type="match status" value="1"/>
</dbReference>
<proteinExistence type="inferred from homology"/>
<dbReference type="Gene3D" id="3.90.180.10">
    <property type="entry name" value="Medium-chain alcohol dehydrogenases, catalytic domain"/>
    <property type="match status" value="1"/>
</dbReference>
<keyword evidence="6 10" id="KW-0862">Zinc</keyword>
<evidence type="ECO:0000256" key="3">
    <source>
        <dbReference type="ARBA" id="ARBA00013190"/>
    </source>
</evidence>
<dbReference type="RefSeq" id="WP_002586635.1">
    <property type="nucleotide sequence ID" value="NZ_KB850992.1"/>
</dbReference>
<dbReference type="Pfam" id="PF08240">
    <property type="entry name" value="ADH_N"/>
    <property type="match status" value="1"/>
</dbReference>
<evidence type="ECO:0000256" key="8">
    <source>
        <dbReference type="ARBA" id="ARBA00049164"/>
    </source>
</evidence>
<dbReference type="PROSITE" id="PS00059">
    <property type="entry name" value="ADH_ZINC"/>
    <property type="match status" value="1"/>
</dbReference>
<dbReference type="SUPFAM" id="SSF50129">
    <property type="entry name" value="GroES-like"/>
    <property type="match status" value="1"/>
</dbReference>
<reference evidence="12 13" key="1">
    <citation type="submission" date="2013-01" db="EMBL/GenBank/DDBJ databases">
        <title>The Genome Sequence of Clostridium clostridioforme 90A8.</title>
        <authorList>
            <consortium name="The Broad Institute Genome Sequencing Platform"/>
            <person name="Earl A."/>
            <person name="Ward D."/>
            <person name="Feldgarden M."/>
            <person name="Gevers D."/>
            <person name="Courvalin P."/>
            <person name="Lambert T."/>
            <person name="Walker B."/>
            <person name="Young S.K."/>
            <person name="Zeng Q."/>
            <person name="Gargeya S."/>
            <person name="Fitzgerald M."/>
            <person name="Haas B."/>
            <person name="Abouelleil A."/>
            <person name="Alvarado L."/>
            <person name="Arachchi H.M."/>
            <person name="Berlin A.M."/>
            <person name="Chapman S.B."/>
            <person name="Dewar J."/>
            <person name="Goldberg J."/>
            <person name="Griggs A."/>
            <person name="Gujja S."/>
            <person name="Hansen M."/>
            <person name="Howarth C."/>
            <person name="Imamovic A."/>
            <person name="Larimer J."/>
            <person name="McCowan C."/>
            <person name="Murphy C."/>
            <person name="Neiman D."/>
            <person name="Pearson M."/>
            <person name="Priest M."/>
            <person name="Roberts A."/>
            <person name="Saif S."/>
            <person name="Shea T."/>
            <person name="Sisk P."/>
            <person name="Sykes S."/>
            <person name="Wortman J."/>
            <person name="Nusbaum C."/>
            <person name="Birren B."/>
        </authorList>
    </citation>
    <scope>NUCLEOTIDE SEQUENCE [LARGE SCALE GENOMIC DNA]</scope>
    <source>
        <strain evidence="12 13">90A8</strain>
    </source>
</reference>
<comment type="similarity">
    <text evidence="2 10">Belongs to the zinc-containing alcohol dehydrogenase family.</text>
</comment>
<comment type="catalytic activity">
    <reaction evidence="8">
        <text>a secondary alcohol + NAD(+) = a ketone + NADH + H(+)</text>
        <dbReference type="Rhea" id="RHEA:10740"/>
        <dbReference type="ChEBI" id="CHEBI:15378"/>
        <dbReference type="ChEBI" id="CHEBI:17087"/>
        <dbReference type="ChEBI" id="CHEBI:35681"/>
        <dbReference type="ChEBI" id="CHEBI:57540"/>
        <dbReference type="ChEBI" id="CHEBI:57945"/>
        <dbReference type="EC" id="1.1.1.1"/>
    </reaction>
</comment>
<gene>
    <name evidence="12" type="ORF">HMPREF1090_05177</name>
</gene>
<evidence type="ECO:0000256" key="1">
    <source>
        <dbReference type="ARBA" id="ARBA00001947"/>
    </source>
</evidence>
<dbReference type="HOGENOM" id="CLU_026673_11_2_9"/>
<organism evidence="12 13">
    <name type="scientific">[Clostridium] clostridioforme 90A8</name>
    <dbReference type="NCBI Taxonomy" id="999408"/>
    <lineage>
        <taxon>Bacteria</taxon>
        <taxon>Bacillati</taxon>
        <taxon>Bacillota</taxon>
        <taxon>Clostridia</taxon>
        <taxon>Lachnospirales</taxon>
        <taxon>Lachnospiraceae</taxon>
        <taxon>Enterocloster</taxon>
    </lineage>
</organism>
<comment type="catalytic activity">
    <reaction evidence="9">
        <text>a primary alcohol + NAD(+) = an aldehyde + NADH + H(+)</text>
        <dbReference type="Rhea" id="RHEA:10736"/>
        <dbReference type="ChEBI" id="CHEBI:15378"/>
        <dbReference type="ChEBI" id="CHEBI:15734"/>
        <dbReference type="ChEBI" id="CHEBI:17478"/>
        <dbReference type="ChEBI" id="CHEBI:57540"/>
        <dbReference type="ChEBI" id="CHEBI:57945"/>
        <dbReference type="EC" id="1.1.1.1"/>
    </reaction>
</comment>
<evidence type="ECO:0000256" key="7">
    <source>
        <dbReference type="ARBA" id="ARBA00023002"/>
    </source>
</evidence>
<protein>
    <recommendedName>
        <fullName evidence="4">Alcohol dehydrogenase</fullName>
        <ecNumber evidence="3">1.1.1.1</ecNumber>
    </recommendedName>
</protein>
<sequence length="345" mass="37377">MAAKKMKAAVLREFGKPLTIEEKAVPEPGPGEVLVKVKASGLCVSDLHIQDGLIGTVRLPYTPGHEMAGEIAAVGPGVTRVKIGDHITAAIDLVCGSCRYCLSGRTNLCRSLKRIGFERDGSHQEYCVIPEENAFPVADWIPFDQVTGLPDAVGCMYNAIKNRAQVGPGSRLLILGTGGLGMNAIQLAKIFGAEVYATSRQKAKLDMVLEMGADGVIDTSCQDLEQEIGRLTGGEMCDAVIDNIGIKDSINQALKVTAPGGRVIVCGYQYPYFIADYQDVMKFEKEIVGLRGMTRQDLKEVIRLVESRKIAPFVYQTIPFEAINEGLQMLRTGAAKGRVVLKMEE</sequence>
<name>A0A0E2HGF1_9FIRM</name>
<evidence type="ECO:0000256" key="9">
    <source>
        <dbReference type="ARBA" id="ARBA00049243"/>
    </source>
</evidence>
<dbReference type="AlphaFoldDB" id="A0A0E2HGF1"/>
<dbReference type="PATRIC" id="fig|999408.3.peg.5564"/>
<evidence type="ECO:0000313" key="12">
    <source>
        <dbReference type="EMBL" id="ENZ07428.1"/>
    </source>
</evidence>
<dbReference type="GO" id="GO:0004022">
    <property type="term" value="F:alcohol dehydrogenase (NAD+) activity"/>
    <property type="evidence" value="ECO:0007669"/>
    <property type="project" value="UniProtKB-EC"/>
</dbReference>
<dbReference type="InterPro" id="IPR013149">
    <property type="entry name" value="ADH-like_C"/>
</dbReference>
<evidence type="ECO:0000256" key="10">
    <source>
        <dbReference type="RuleBase" id="RU361277"/>
    </source>
</evidence>
<dbReference type="InterPro" id="IPR020843">
    <property type="entry name" value="ER"/>
</dbReference>
<evidence type="ECO:0000256" key="4">
    <source>
        <dbReference type="ARBA" id="ARBA00016352"/>
    </source>
</evidence>
<dbReference type="SMART" id="SM00829">
    <property type="entry name" value="PKS_ER"/>
    <property type="match status" value="1"/>
</dbReference>
<dbReference type="InterPro" id="IPR036291">
    <property type="entry name" value="NAD(P)-bd_dom_sf"/>
</dbReference>